<proteinExistence type="predicted"/>
<evidence type="ECO:0000313" key="2">
    <source>
        <dbReference type="Proteomes" id="UP000008311"/>
    </source>
</evidence>
<gene>
    <name evidence="1" type="ORF">RCOM_1340950</name>
</gene>
<dbReference type="EMBL" id="EQ973790">
    <property type="protein sequence ID" value="EEF47087.1"/>
    <property type="molecule type" value="Genomic_DNA"/>
</dbReference>
<sequence length="66" mass="7455">MALTDEEKCCSLLHLNFIFLAGGQAIPSHQFRSTRHSKWFLCQASIKIFKQCDGGSQRNALQSSMH</sequence>
<organism evidence="1 2">
    <name type="scientific">Ricinus communis</name>
    <name type="common">Castor bean</name>
    <dbReference type="NCBI Taxonomy" id="3988"/>
    <lineage>
        <taxon>Eukaryota</taxon>
        <taxon>Viridiplantae</taxon>
        <taxon>Streptophyta</taxon>
        <taxon>Embryophyta</taxon>
        <taxon>Tracheophyta</taxon>
        <taxon>Spermatophyta</taxon>
        <taxon>Magnoliopsida</taxon>
        <taxon>eudicotyledons</taxon>
        <taxon>Gunneridae</taxon>
        <taxon>Pentapetalae</taxon>
        <taxon>rosids</taxon>
        <taxon>fabids</taxon>
        <taxon>Malpighiales</taxon>
        <taxon>Euphorbiaceae</taxon>
        <taxon>Acalyphoideae</taxon>
        <taxon>Acalypheae</taxon>
        <taxon>Ricinus</taxon>
    </lineage>
</organism>
<reference evidence="2" key="1">
    <citation type="journal article" date="2010" name="Nat. Biotechnol.">
        <title>Draft genome sequence of the oilseed species Ricinus communis.</title>
        <authorList>
            <person name="Chan A.P."/>
            <person name="Crabtree J."/>
            <person name="Zhao Q."/>
            <person name="Lorenzi H."/>
            <person name="Orvis J."/>
            <person name="Puiu D."/>
            <person name="Melake-Berhan A."/>
            <person name="Jones K.M."/>
            <person name="Redman J."/>
            <person name="Chen G."/>
            <person name="Cahoon E.B."/>
            <person name="Gedil M."/>
            <person name="Stanke M."/>
            <person name="Haas B.J."/>
            <person name="Wortman J.R."/>
            <person name="Fraser-Liggett C.M."/>
            <person name="Ravel J."/>
            <person name="Rabinowicz P.D."/>
        </authorList>
    </citation>
    <scope>NUCLEOTIDE SEQUENCE [LARGE SCALE GENOMIC DNA]</scope>
    <source>
        <strain evidence="2">cv. Hale</strain>
    </source>
</reference>
<evidence type="ECO:0000313" key="1">
    <source>
        <dbReference type="EMBL" id="EEF47087.1"/>
    </source>
</evidence>
<dbReference type="InParanoid" id="B9RMW4"/>
<dbReference type="Proteomes" id="UP000008311">
    <property type="component" value="Unassembled WGS sequence"/>
</dbReference>
<keyword evidence="2" id="KW-1185">Reference proteome</keyword>
<name>B9RMW4_RICCO</name>
<protein>
    <submittedName>
        <fullName evidence="1">Uncharacterized protein</fullName>
    </submittedName>
</protein>
<accession>B9RMW4</accession>
<dbReference type="AlphaFoldDB" id="B9RMW4"/>